<gene>
    <name evidence="1" type="ORF">AVEN_174864_1</name>
</gene>
<sequence length="137" mass="15995">MMISLFCFSCSQISTSVEGLRFFYCYNDESRTVVNANFHLPVSEPESVSPAYYVPAADSGTQTFDEDIRLLEPSREACTQTTDIDFKFLKEIFESHTHENGTKKVVFPKEKHCRSSTRIPPQIRTFFQRIEYKRRFL</sequence>
<dbReference type="EMBL" id="BGPR01063143">
    <property type="protein sequence ID" value="GBO38418.1"/>
    <property type="molecule type" value="Genomic_DNA"/>
</dbReference>
<comment type="caution">
    <text evidence="1">The sequence shown here is derived from an EMBL/GenBank/DDBJ whole genome shotgun (WGS) entry which is preliminary data.</text>
</comment>
<evidence type="ECO:0000313" key="2">
    <source>
        <dbReference type="Proteomes" id="UP000499080"/>
    </source>
</evidence>
<protein>
    <submittedName>
        <fullName evidence="1">Uncharacterized protein</fullName>
    </submittedName>
</protein>
<dbReference type="Proteomes" id="UP000499080">
    <property type="component" value="Unassembled WGS sequence"/>
</dbReference>
<proteinExistence type="predicted"/>
<accession>A0A4Y2WNX9</accession>
<name>A0A4Y2WNX9_ARAVE</name>
<organism evidence="1 2">
    <name type="scientific">Araneus ventricosus</name>
    <name type="common">Orbweaver spider</name>
    <name type="synonym">Epeira ventricosa</name>
    <dbReference type="NCBI Taxonomy" id="182803"/>
    <lineage>
        <taxon>Eukaryota</taxon>
        <taxon>Metazoa</taxon>
        <taxon>Ecdysozoa</taxon>
        <taxon>Arthropoda</taxon>
        <taxon>Chelicerata</taxon>
        <taxon>Arachnida</taxon>
        <taxon>Araneae</taxon>
        <taxon>Araneomorphae</taxon>
        <taxon>Entelegynae</taxon>
        <taxon>Araneoidea</taxon>
        <taxon>Araneidae</taxon>
        <taxon>Araneus</taxon>
    </lineage>
</organism>
<evidence type="ECO:0000313" key="1">
    <source>
        <dbReference type="EMBL" id="GBO38418.1"/>
    </source>
</evidence>
<keyword evidence="2" id="KW-1185">Reference proteome</keyword>
<reference evidence="1 2" key="1">
    <citation type="journal article" date="2019" name="Sci. Rep.">
        <title>Orb-weaving spider Araneus ventricosus genome elucidates the spidroin gene catalogue.</title>
        <authorList>
            <person name="Kono N."/>
            <person name="Nakamura H."/>
            <person name="Ohtoshi R."/>
            <person name="Moran D.A.P."/>
            <person name="Shinohara A."/>
            <person name="Yoshida Y."/>
            <person name="Fujiwara M."/>
            <person name="Mori M."/>
            <person name="Tomita M."/>
            <person name="Arakawa K."/>
        </authorList>
    </citation>
    <scope>NUCLEOTIDE SEQUENCE [LARGE SCALE GENOMIC DNA]</scope>
</reference>
<dbReference type="AlphaFoldDB" id="A0A4Y2WNX9"/>